<organism evidence="1 2">
    <name type="scientific">Caballeronia calidae</name>
    <dbReference type="NCBI Taxonomy" id="1777139"/>
    <lineage>
        <taxon>Bacteria</taxon>
        <taxon>Pseudomonadati</taxon>
        <taxon>Pseudomonadota</taxon>
        <taxon>Betaproteobacteria</taxon>
        <taxon>Burkholderiales</taxon>
        <taxon>Burkholderiaceae</taxon>
        <taxon>Caballeronia</taxon>
    </lineage>
</organism>
<evidence type="ECO:0000313" key="1">
    <source>
        <dbReference type="EMBL" id="SAK91441.1"/>
    </source>
</evidence>
<reference evidence="1" key="1">
    <citation type="submission" date="2016-01" db="EMBL/GenBank/DDBJ databases">
        <authorList>
            <person name="Peeters C."/>
        </authorList>
    </citation>
    <scope>NUCLEOTIDE SEQUENCE</scope>
    <source>
        <strain evidence="1">LMG 29321</strain>
    </source>
</reference>
<proteinExistence type="predicted"/>
<accession>A0A158DAC7</accession>
<comment type="caution">
    <text evidence="1">The sequence shown here is derived from an EMBL/GenBank/DDBJ whole genome shotgun (WGS) entry which is preliminary data.</text>
</comment>
<sequence length="365" mass="40932">MKVSALISKLSELDPDAEVLLLSGPADISGADELRRVEQQDEWRCEIHFRDDGLSQSLYAPSSFGQSMGFDKEYVRTVNGPVVLLAAYNANLDYVYVDDFASNGGTLGQERLDGEILRNRREMLEDGRLISRESLLHLLDITPEQLDILVGQGRIFAVIIDGASYYPSIFANPRVNAERLQSICRLLQPISDTCKLDFLLSAWGHLGGRRPIEMLDDEKDYRRVRQSAAVRVQESTRTFVKIFQGCHASLPQAEPVYTAAADIDPRRPLWSRARATLSEFGYQYPYAPYPSSSLFTAFVEMHFEGTSDGALEGAVCVHRDDHTWRILAVWPAVSSEMNEPILCEEQDVVSVAMCAFERLKKLSAS</sequence>
<name>A0A158DAC7_9BURK</name>
<evidence type="ECO:0000313" key="2">
    <source>
        <dbReference type="Proteomes" id="UP000071859"/>
    </source>
</evidence>
<dbReference type="RefSeq" id="WP_062608518.1">
    <property type="nucleotide sequence ID" value="NZ_FCOX02000029.1"/>
</dbReference>
<keyword evidence="2" id="KW-1185">Reference proteome</keyword>
<gene>
    <name evidence="1" type="ORF">AWB78_04923</name>
</gene>
<dbReference type="AlphaFoldDB" id="A0A158DAC7"/>
<protein>
    <submittedName>
        <fullName evidence="1">Uncharacterized protein</fullName>
    </submittedName>
</protein>
<dbReference type="Proteomes" id="UP000071859">
    <property type="component" value="Unassembled WGS sequence"/>
</dbReference>
<dbReference type="EMBL" id="FCOX02000029">
    <property type="protein sequence ID" value="SAK91441.1"/>
    <property type="molecule type" value="Genomic_DNA"/>
</dbReference>
<dbReference type="OrthoDB" id="9005973at2"/>